<accession>A0A9Q0IT40</accession>
<evidence type="ECO:0000256" key="1">
    <source>
        <dbReference type="SAM" id="MobiDB-lite"/>
    </source>
</evidence>
<gene>
    <name evidence="2" type="ORF">NHX12_020543</name>
</gene>
<name>A0A9Q0IT40_9TELE</name>
<dbReference type="EMBL" id="JANIIK010000036">
    <property type="protein sequence ID" value="KAJ3612267.1"/>
    <property type="molecule type" value="Genomic_DNA"/>
</dbReference>
<organism evidence="2 3">
    <name type="scientific">Muraenolepis orangiensis</name>
    <name type="common">Patagonian moray cod</name>
    <dbReference type="NCBI Taxonomy" id="630683"/>
    <lineage>
        <taxon>Eukaryota</taxon>
        <taxon>Metazoa</taxon>
        <taxon>Chordata</taxon>
        <taxon>Craniata</taxon>
        <taxon>Vertebrata</taxon>
        <taxon>Euteleostomi</taxon>
        <taxon>Actinopterygii</taxon>
        <taxon>Neopterygii</taxon>
        <taxon>Teleostei</taxon>
        <taxon>Neoteleostei</taxon>
        <taxon>Acanthomorphata</taxon>
        <taxon>Zeiogadaria</taxon>
        <taxon>Gadariae</taxon>
        <taxon>Gadiformes</taxon>
        <taxon>Muraenolepidoidei</taxon>
        <taxon>Muraenolepididae</taxon>
        <taxon>Muraenolepis</taxon>
    </lineage>
</organism>
<sequence>MCPVMTAPYLGPGNPPVPRTGEPTTVPRTGEPPRTSDQETPPYLGPGTPRTSDRGAPVPRTGNPPYLGPGNPPYLGPGNPPVPRTGGTPRVWKLLFCWSLEDSDLVVQEKVEGSDTCVSSAIFLPDFSSQHMTTGDQQEDQLMTITPVAHHTAGKQHFV</sequence>
<feature type="region of interest" description="Disordered" evidence="1">
    <location>
        <begin position="1"/>
        <end position="86"/>
    </location>
</feature>
<proteinExistence type="predicted"/>
<dbReference type="AlphaFoldDB" id="A0A9Q0IT40"/>
<protein>
    <submittedName>
        <fullName evidence="2">Uncharacterized protein</fullName>
    </submittedName>
</protein>
<reference evidence="2" key="1">
    <citation type="submission" date="2022-07" db="EMBL/GenBank/DDBJ databases">
        <title>Chromosome-level genome of Muraenolepis orangiensis.</title>
        <authorList>
            <person name="Kim J."/>
        </authorList>
    </citation>
    <scope>NUCLEOTIDE SEQUENCE</scope>
    <source>
        <strain evidence="2">KU_S4_2022</strain>
        <tissue evidence="2">Muscle</tissue>
    </source>
</reference>
<comment type="caution">
    <text evidence="2">The sequence shown here is derived from an EMBL/GenBank/DDBJ whole genome shotgun (WGS) entry which is preliminary data.</text>
</comment>
<dbReference type="Proteomes" id="UP001148018">
    <property type="component" value="Unassembled WGS sequence"/>
</dbReference>
<keyword evidence="3" id="KW-1185">Reference proteome</keyword>
<evidence type="ECO:0000313" key="3">
    <source>
        <dbReference type="Proteomes" id="UP001148018"/>
    </source>
</evidence>
<evidence type="ECO:0000313" key="2">
    <source>
        <dbReference type="EMBL" id="KAJ3612267.1"/>
    </source>
</evidence>
<feature type="compositionally biased region" description="Pro residues" evidence="1">
    <location>
        <begin position="66"/>
        <end position="83"/>
    </location>
</feature>